<evidence type="ECO:0000256" key="1">
    <source>
        <dbReference type="ARBA" id="ARBA00004123"/>
    </source>
</evidence>
<feature type="compositionally biased region" description="Basic and acidic residues" evidence="10">
    <location>
        <begin position="121"/>
        <end position="130"/>
    </location>
</feature>
<keyword evidence="6" id="KW-0597">Phosphoprotein</keyword>
<protein>
    <submittedName>
        <fullName evidence="13">CCR4-NOT transcription complex subunit 3</fullName>
    </submittedName>
</protein>
<dbReference type="GO" id="GO:0005737">
    <property type="term" value="C:cytoplasm"/>
    <property type="evidence" value="ECO:0007669"/>
    <property type="project" value="UniProtKB-SubCell"/>
</dbReference>
<dbReference type="KEGG" id="qsa:O6P43_009835"/>
<dbReference type="Gene3D" id="2.30.30.1020">
    <property type="entry name" value="CCR4-NOT complex subunit 2/3/5, C-terminal domain"/>
    <property type="match status" value="1"/>
</dbReference>
<dbReference type="FunFam" id="2.30.30.1020:FF:000003">
    <property type="entry name" value="CCR4-NOT transcription complex subunit 3 isoform X1"/>
    <property type="match status" value="1"/>
</dbReference>
<evidence type="ECO:0000313" key="14">
    <source>
        <dbReference type="Proteomes" id="UP001163823"/>
    </source>
</evidence>
<keyword evidence="14" id="KW-1185">Reference proteome</keyword>
<name>A0AAD7PZ63_QUISA</name>
<feature type="region of interest" description="Disordered" evidence="10">
    <location>
        <begin position="110"/>
        <end position="130"/>
    </location>
</feature>
<feature type="compositionally biased region" description="Polar residues" evidence="10">
    <location>
        <begin position="676"/>
        <end position="690"/>
    </location>
</feature>
<dbReference type="Pfam" id="PF04065">
    <property type="entry name" value="Not3"/>
    <property type="match status" value="1"/>
</dbReference>
<keyword evidence="8" id="KW-0804">Transcription</keyword>
<keyword evidence="4" id="KW-0963">Cytoplasm</keyword>
<dbReference type="InterPro" id="IPR012270">
    <property type="entry name" value="CCR4-NOT_su3/5"/>
</dbReference>
<feature type="domain" description="NOT2/NOT3/NOT5 C-terminal" evidence="12">
    <location>
        <begin position="753"/>
        <end position="890"/>
    </location>
</feature>
<evidence type="ECO:0000256" key="5">
    <source>
        <dbReference type="ARBA" id="ARBA00022491"/>
    </source>
</evidence>
<dbReference type="GO" id="GO:0005634">
    <property type="term" value="C:nucleus"/>
    <property type="evidence" value="ECO:0007669"/>
    <property type="project" value="UniProtKB-SubCell"/>
</dbReference>
<organism evidence="13 14">
    <name type="scientific">Quillaja saponaria</name>
    <name type="common">Soap bark tree</name>
    <dbReference type="NCBI Taxonomy" id="32244"/>
    <lineage>
        <taxon>Eukaryota</taxon>
        <taxon>Viridiplantae</taxon>
        <taxon>Streptophyta</taxon>
        <taxon>Embryophyta</taxon>
        <taxon>Tracheophyta</taxon>
        <taxon>Spermatophyta</taxon>
        <taxon>Magnoliopsida</taxon>
        <taxon>eudicotyledons</taxon>
        <taxon>Gunneridae</taxon>
        <taxon>Pentapetalae</taxon>
        <taxon>rosids</taxon>
        <taxon>fabids</taxon>
        <taxon>Fabales</taxon>
        <taxon>Quillajaceae</taxon>
        <taxon>Quillaja</taxon>
    </lineage>
</organism>
<dbReference type="GO" id="GO:0030015">
    <property type="term" value="C:CCR4-NOT core complex"/>
    <property type="evidence" value="ECO:0007669"/>
    <property type="project" value="InterPro"/>
</dbReference>
<dbReference type="PANTHER" id="PTHR23326">
    <property type="entry name" value="CCR4 NOT-RELATED"/>
    <property type="match status" value="1"/>
</dbReference>
<comment type="caution">
    <text evidence="13">The sequence shown here is derived from an EMBL/GenBank/DDBJ whole genome shotgun (WGS) entry which is preliminary data.</text>
</comment>
<dbReference type="AlphaFoldDB" id="A0AAD7PZ63"/>
<dbReference type="Pfam" id="PF04153">
    <property type="entry name" value="NOT2_3_5_C"/>
    <property type="match status" value="1"/>
</dbReference>
<proteinExistence type="inferred from homology"/>
<keyword evidence="5" id="KW-0678">Repressor</keyword>
<dbReference type="EMBL" id="JARAOO010000004">
    <property type="protein sequence ID" value="KAJ7971867.1"/>
    <property type="molecule type" value="Genomic_DNA"/>
</dbReference>
<keyword evidence="9" id="KW-0539">Nucleus</keyword>
<evidence type="ECO:0000256" key="8">
    <source>
        <dbReference type="ARBA" id="ARBA00023163"/>
    </source>
</evidence>
<reference evidence="13" key="1">
    <citation type="journal article" date="2023" name="Science">
        <title>Elucidation of the pathway for biosynthesis of saponin adjuvants from the soapbark tree.</title>
        <authorList>
            <person name="Reed J."/>
            <person name="Orme A."/>
            <person name="El-Demerdash A."/>
            <person name="Owen C."/>
            <person name="Martin L.B.B."/>
            <person name="Misra R.C."/>
            <person name="Kikuchi S."/>
            <person name="Rejzek M."/>
            <person name="Martin A.C."/>
            <person name="Harkess A."/>
            <person name="Leebens-Mack J."/>
            <person name="Louveau T."/>
            <person name="Stephenson M.J."/>
            <person name="Osbourn A."/>
        </authorList>
    </citation>
    <scope>NUCLEOTIDE SEQUENCE</scope>
    <source>
        <strain evidence="13">S10</strain>
    </source>
</reference>
<dbReference type="InterPro" id="IPR007207">
    <property type="entry name" value="Not_N"/>
</dbReference>
<feature type="compositionally biased region" description="Polar residues" evidence="10">
    <location>
        <begin position="652"/>
        <end position="665"/>
    </location>
</feature>
<feature type="domain" description="CCR4-Not complex component Not N-terminal" evidence="11">
    <location>
        <begin position="4"/>
        <end position="234"/>
    </location>
</feature>
<evidence type="ECO:0000256" key="3">
    <source>
        <dbReference type="ARBA" id="ARBA00007682"/>
    </source>
</evidence>
<evidence type="ECO:0000256" key="6">
    <source>
        <dbReference type="ARBA" id="ARBA00022553"/>
    </source>
</evidence>
<gene>
    <name evidence="13" type="ORF">O6P43_009835</name>
</gene>
<accession>A0AAD7PZ63</accession>
<feature type="region of interest" description="Disordered" evidence="10">
    <location>
        <begin position="762"/>
        <end position="781"/>
    </location>
</feature>
<evidence type="ECO:0000256" key="2">
    <source>
        <dbReference type="ARBA" id="ARBA00004496"/>
    </source>
</evidence>
<evidence type="ECO:0000259" key="11">
    <source>
        <dbReference type="Pfam" id="PF04065"/>
    </source>
</evidence>
<evidence type="ECO:0000256" key="9">
    <source>
        <dbReference type="ARBA" id="ARBA00023242"/>
    </source>
</evidence>
<evidence type="ECO:0000259" key="12">
    <source>
        <dbReference type="Pfam" id="PF04153"/>
    </source>
</evidence>
<evidence type="ECO:0000313" key="13">
    <source>
        <dbReference type="EMBL" id="KAJ7971867.1"/>
    </source>
</evidence>
<dbReference type="GO" id="GO:0006355">
    <property type="term" value="P:regulation of DNA-templated transcription"/>
    <property type="evidence" value="ECO:0007669"/>
    <property type="project" value="InterPro"/>
</dbReference>
<evidence type="ECO:0000256" key="4">
    <source>
        <dbReference type="ARBA" id="ARBA00022490"/>
    </source>
</evidence>
<evidence type="ECO:0000256" key="7">
    <source>
        <dbReference type="ARBA" id="ARBA00023015"/>
    </source>
</evidence>
<feature type="region of interest" description="Disordered" evidence="10">
    <location>
        <begin position="644"/>
        <end position="715"/>
    </location>
</feature>
<dbReference type="Proteomes" id="UP001163823">
    <property type="component" value="Chromosome 4"/>
</dbReference>
<feature type="compositionally biased region" description="Polar residues" evidence="10">
    <location>
        <begin position="699"/>
        <end position="708"/>
    </location>
</feature>
<dbReference type="InterPro" id="IPR007282">
    <property type="entry name" value="NOT2/3/5_C"/>
</dbReference>
<dbReference type="InterPro" id="IPR040168">
    <property type="entry name" value="Not2/3/5"/>
</dbReference>
<dbReference type="PIRSF" id="PIRSF005290">
    <property type="entry name" value="NOT_su_3_5"/>
    <property type="match status" value="1"/>
</dbReference>
<comment type="similarity">
    <text evidence="3">Belongs to the CNOT2/3/5 family.</text>
</comment>
<sequence length="896" mass="98447">MGASRKLQGEIDRVLKKVQEGVDLFDNIWNKVYDTENANQKEKFEADLKKEIKKLQRYRDQIKTWIQSSEIKDKKVSASYEQALVDARKLIEREMERFKICEKETKTKAFSKEGLGQQPKTDPKEKAKSETRDWLNNVVGELESQVDTFEAELEGLSVKKGKTRPPRLIHLETSITRHKSHIMKLELILRLLDNDELSPEQVNDVKDFLDDYVERNQEDFDEFSDVDELYISLPLDKVESLEDLVIIAPPGLVKGAPALSLKNSLAASTTQTPAIVISTHQQGASVHEQVENAASQDSNSDIVVRTPPSKNSVISSAASTPTGSHATPLTVNVAVHNLSGAPTAAAVLPSSDSVRSALESTIAANSSSGNQTATVKEEEINTFPGQKLSPSLTDAGVRGRGGLSSQAASALPLSSSNVVPSNSALGTFPSASDITKRNLLGADDRLGSSAVVQPLVSPVSNRIMLPQTAKANDGSGSVESSNINEAAAVSGRVFSPPVVPGMQWRPGSSFQNQNEAGQFRGRTEIAPDQREKFLQRLQQVQQQGHSTLLGMTSLTGGNHKQFSAQQQNPLLHMQQFNSQGSSVSSQSALGLGVQAPGLNSISSTSLQQHTSSIHPQSSQQAIISAVQKDVDISNSLAEEQQRLQNLPDDSAIESTASTGLGNNLMNEDDLKATDASVGQSGSLSEPSQITRDTDLSPGQPLQPNQPSGSLGVIGRRSVSDHGAIGDSVSGSSLNSGGMHDQLYNLQMLEAAYHKLPLPKDSERARTYTPRHPTKTPPSYPQVQAPIVNNPAFWERVGLEQYSTDTLFFAFYYQQNTYQQYLAAKELKKQSWRYHRKYNTWFQRHEEPKVATDEYEQGTYVYFDFHIANDDLQHGWCQRIKTEFTFEYNYLEDELIV</sequence>
<keyword evidence="7" id="KW-0805">Transcription regulation</keyword>
<evidence type="ECO:0000256" key="10">
    <source>
        <dbReference type="SAM" id="MobiDB-lite"/>
    </source>
</evidence>
<dbReference type="InterPro" id="IPR038635">
    <property type="entry name" value="CCR4-NOT_su2/3/5_C_sf"/>
</dbReference>
<comment type="subcellular location">
    <subcellularLocation>
        <location evidence="2">Cytoplasm</location>
    </subcellularLocation>
    <subcellularLocation>
        <location evidence="1">Nucleus</location>
    </subcellularLocation>
</comment>